<name>A0ABW6BGD5_9SPHI</name>
<dbReference type="SMART" id="SM00448">
    <property type="entry name" value="REC"/>
    <property type="match status" value="1"/>
</dbReference>
<evidence type="ECO:0000313" key="12">
    <source>
        <dbReference type="Proteomes" id="UP001597525"/>
    </source>
</evidence>
<keyword evidence="8" id="KW-0175">Coiled coil</keyword>
<evidence type="ECO:0000256" key="2">
    <source>
        <dbReference type="ARBA" id="ARBA00023012"/>
    </source>
</evidence>
<dbReference type="SUPFAM" id="SSF52172">
    <property type="entry name" value="CheY-like"/>
    <property type="match status" value="1"/>
</dbReference>
<organism evidence="11 12">
    <name type="scientific">Sphingobacterium bambusae</name>
    <dbReference type="NCBI Taxonomy" id="662858"/>
    <lineage>
        <taxon>Bacteria</taxon>
        <taxon>Pseudomonadati</taxon>
        <taxon>Bacteroidota</taxon>
        <taxon>Sphingobacteriia</taxon>
        <taxon>Sphingobacteriales</taxon>
        <taxon>Sphingobacteriaceae</taxon>
        <taxon>Sphingobacterium</taxon>
    </lineage>
</organism>
<feature type="domain" description="OmpR/PhoB-type" evidence="10">
    <location>
        <begin position="142"/>
        <end position="240"/>
    </location>
</feature>
<feature type="domain" description="Response regulatory" evidence="9">
    <location>
        <begin position="12"/>
        <end position="127"/>
    </location>
</feature>
<dbReference type="InterPro" id="IPR039420">
    <property type="entry name" value="WalR-like"/>
</dbReference>
<evidence type="ECO:0000259" key="9">
    <source>
        <dbReference type="PROSITE" id="PS50110"/>
    </source>
</evidence>
<protein>
    <submittedName>
        <fullName evidence="11">Response regulator transcription factor</fullName>
    </submittedName>
</protein>
<dbReference type="InterPro" id="IPR001789">
    <property type="entry name" value="Sig_transdc_resp-reg_receiver"/>
</dbReference>
<dbReference type="InterPro" id="IPR016032">
    <property type="entry name" value="Sig_transdc_resp-reg_C-effctor"/>
</dbReference>
<dbReference type="Pfam" id="PF00486">
    <property type="entry name" value="Trans_reg_C"/>
    <property type="match status" value="1"/>
</dbReference>
<dbReference type="Pfam" id="PF00072">
    <property type="entry name" value="Response_reg"/>
    <property type="match status" value="1"/>
</dbReference>
<keyword evidence="1 6" id="KW-0597">Phosphoprotein</keyword>
<dbReference type="Gene3D" id="3.40.50.2300">
    <property type="match status" value="1"/>
</dbReference>
<proteinExistence type="predicted"/>
<evidence type="ECO:0000256" key="3">
    <source>
        <dbReference type="ARBA" id="ARBA00023015"/>
    </source>
</evidence>
<keyword evidence="4 7" id="KW-0238">DNA-binding</keyword>
<dbReference type="PROSITE" id="PS50110">
    <property type="entry name" value="RESPONSE_REGULATORY"/>
    <property type="match status" value="1"/>
</dbReference>
<comment type="caution">
    <text evidence="11">The sequence shown here is derived from an EMBL/GenBank/DDBJ whole genome shotgun (WGS) entry which is preliminary data.</text>
</comment>
<dbReference type="InterPro" id="IPR036388">
    <property type="entry name" value="WH-like_DNA-bd_sf"/>
</dbReference>
<feature type="coiled-coil region" evidence="8">
    <location>
        <begin position="116"/>
        <end position="143"/>
    </location>
</feature>
<evidence type="ECO:0000256" key="7">
    <source>
        <dbReference type="PROSITE-ProRule" id="PRU01091"/>
    </source>
</evidence>
<dbReference type="RefSeq" id="WP_320185706.1">
    <property type="nucleotide sequence ID" value="NZ_CP138332.1"/>
</dbReference>
<dbReference type="PANTHER" id="PTHR48111:SF22">
    <property type="entry name" value="REGULATOR OF RPOS"/>
    <property type="match status" value="1"/>
</dbReference>
<gene>
    <name evidence="11" type="ORF">ACFS7Y_12985</name>
</gene>
<feature type="modified residue" description="4-aspartylphosphate" evidence="6">
    <location>
        <position position="61"/>
    </location>
</feature>
<dbReference type="Gene3D" id="1.10.10.10">
    <property type="entry name" value="Winged helix-like DNA-binding domain superfamily/Winged helix DNA-binding domain"/>
    <property type="match status" value="1"/>
</dbReference>
<dbReference type="SUPFAM" id="SSF46894">
    <property type="entry name" value="C-terminal effector domain of the bipartite response regulators"/>
    <property type="match status" value="1"/>
</dbReference>
<reference evidence="12" key="1">
    <citation type="journal article" date="2019" name="Int. J. Syst. Evol. Microbiol.">
        <title>The Global Catalogue of Microorganisms (GCM) 10K type strain sequencing project: providing services to taxonomists for standard genome sequencing and annotation.</title>
        <authorList>
            <consortium name="The Broad Institute Genomics Platform"/>
            <consortium name="The Broad Institute Genome Sequencing Center for Infectious Disease"/>
            <person name="Wu L."/>
            <person name="Ma J."/>
        </authorList>
    </citation>
    <scope>NUCLEOTIDE SEQUENCE [LARGE SCALE GENOMIC DNA]</scope>
    <source>
        <strain evidence="12">KCTC 22814</strain>
    </source>
</reference>
<dbReference type="EMBL" id="JBHUPB010000008">
    <property type="protein sequence ID" value="MFD2968307.1"/>
    <property type="molecule type" value="Genomic_DNA"/>
</dbReference>
<dbReference type="InterPro" id="IPR011006">
    <property type="entry name" value="CheY-like_superfamily"/>
</dbReference>
<dbReference type="CDD" id="cd00383">
    <property type="entry name" value="trans_reg_C"/>
    <property type="match status" value="1"/>
</dbReference>
<dbReference type="Proteomes" id="UP001597525">
    <property type="component" value="Unassembled WGS sequence"/>
</dbReference>
<dbReference type="PROSITE" id="PS51755">
    <property type="entry name" value="OMPR_PHOB"/>
    <property type="match status" value="1"/>
</dbReference>
<keyword evidence="3" id="KW-0805">Transcription regulation</keyword>
<evidence type="ECO:0000256" key="6">
    <source>
        <dbReference type="PROSITE-ProRule" id="PRU00169"/>
    </source>
</evidence>
<evidence type="ECO:0000259" key="10">
    <source>
        <dbReference type="PROSITE" id="PS51755"/>
    </source>
</evidence>
<evidence type="ECO:0000313" key="11">
    <source>
        <dbReference type="EMBL" id="MFD2968307.1"/>
    </source>
</evidence>
<evidence type="ECO:0000256" key="5">
    <source>
        <dbReference type="ARBA" id="ARBA00023163"/>
    </source>
</evidence>
<dbReference type="InterPro" id="IPR001867">
    <property type="entry name" value="OmpR/PhoB-type_DNA-bd"/>
</dbReference>
<feature type="DNA-binding region" description="OmpR/PhoB-type" evidence="7">
    <location>
        <begin position="142"/>
        <end position="240"/>
    </location>
</feature>
<evidence type="ECO:0000256" key="4">
    <source>
        <dbReference type="ARBA" id="ARBA00023125"/>
    </source>
</evidence>
<evidence type="ECO:0000256" key="1">
    <source>
        <dbReference type="ARBA" id="ARBA00022553"/>
    </source>
</evidence>
<sequence length="242" mass="27577">MQAKIGSMDGQRILLVEDERNVAEVIIQGLEEDGYQVIHATKYEDALHKLQNNAISLVILDVLLPEMNGLDICKNFRLLGYTDLPILMVTALGSPENVVLGLDSGADDYLSKPFKLIELKARVRTLIRRKQEITKQVQSVEKRLFTYKFLEIDDYKKIAYADGQELNLTSTEYRLLLLFIQAPQKVFERSELLDKVWGINFDIGSNVVDVYVNYLRKKIEKATPVKAIHTVIGMGYVLKIES</sequence>
<accession>A0ABW6BGD5</accession>
<keyword evidence="5" id="KW-0804">Transcription</keyword>
<dbReference type="SMART" id="SM00862">
    <property type="entry name" value="Trans_reg_C"/>
    <property type="match status" value="1"/>
</dbReference>
<keyword evidence="2" id="KW-0902">Two-component regulatory system</keyword>
<evidence type="ECO:0000256" key="8">
    <source>
        <dbReference type="SAM" id="Coils"/>
    </source>
</evidence>
<keyword evidence="12" id="KW-1185">Reference proteome</keyword>
<dbReference type="PANTHER" id="PTHR48111">
    <property type="entry name" value="REGULATOR OF RPOS"/>
    <property type="match status" value="1"/>
</dbReference>